<name>A0A1S1V886_9FIRM</name>
<reference evidence="2 3" key="1">
    <citation type="submission" date="2016-09" db="EMBL/GenBank/DDBJ databases">
        <title>Genome sequence of Eubacterium angustum.</title>
        <authorList>
            <person name="Poehlein A."/>
            <person name="Daniel R."/>
        </authorList>
    </citation>
    <scope>NUCLEOTIDE SEQUENCE [LARGE SCALE GENOMIC DNA]</scope>
    <source>
        <strain evidence="2 3">DSM 1989</strain>
    </source>
</reference>
<dbReference type="EMBL" id="MKIE01000002">
    <property type="protein sequence ID" value="OHW62802.1"/>
    <property type="molecule type" value="Genomic_DNA"/>
</dbReference>
<evidence type="ECO:0000313" key="2">
    <source>
        <dbReference type="EMBL" id="OHW62802.1"/>
    </source>
</evidence>
<keyword evidence="2" id="KW-0687">Ribonucleoprotein</keyword>
<dbReference type="InterPro" id="IPR004038">
    <property type="entry name" value="Ribosomal_eL8/eL30/eS12/Gad45"/>
</dbReference>
<comment type="caution">
    <text evidence="2">The sequence shown here is derived from an EMBL/GenBank/DDBJ whole genome shotgun (WGS) entry which is preliminary data.</text>
</comment>
<dbReference type="InterPro" id="IPR029064">
    <property type="entry name" value="Ribosomal_eL30-like_sf"/>
</dbReference>
<dbReference type="Proteomes" id="UP000180254">
    <property type="component" value="Unassembled WGS sequence"/>
</dbReference>
<dbReference type="STRING" id="39480.EUAN_05860"/>
<keyword evidence="3" id="KW-1185">Reference proteome</keyword>
<protein>
    <submittedName>
        <fullName evidence="2">Putative ribosomal protein YlxQ</fullName>
    </submittedName>
</protein>
<dbReference type="AlphaFoldDB" id="A0A1S1V886"/>
<sequence>MKSKFLALLGLGKRAGYLTTGETGCELNLKKMKSSLIVVAGDASENTKKKFGNMCNSRGVEMLIVSTKEELGQILGKGIVAVISVNDGEFGKALVQKLNDK</sequence>
<proteinExistence type="predicted"/>
<accession>A0A1S1V886</accession>
<gene>
    <name evidence="2" type="primary">rplGA</name>
    <name evidence="2" type="ORF">EUAN_05860</name>
</gene>
<evidence type="ECO:0000259" key="1">
    <source>
        <dbReference type="Pfam" id="PF01248"/>
    </source>
</evidence>
<feature type="domain" description="Ribosomal protein eL8/eL30/eS12/Gadd45" evidence="1">
    <location>
        <begin position="9"/>
        <end position="87"/>
    </location>
</feature>
<keyword evidence="2" id="KW-0689">Ribosomal protein</keyword>
<dbReference type="Gene3D" id="3.30.1330.30">
    <property type="match status" value="1"/>
</dbReference>
<dbReference type="NCBIfam" id="NF004078">
    <property type="entry name" value="PRK05583.1"/>
    <property type="match status" value="1"/>
</dbReference>
<dbReference type="RefSeq" id="WP_169817322.1">
    <property type="nucleotide sequence ID" value="NZ_MKIE01000002.1"/>
</dbReference>
<dbReference type="Pfam" id="PF01248">
    <property type="entry name" value="Ribosomal_L7Ae"/>
    <property type="match status" value="1"/>
</dbReference>
<dbReference type="SUPFAM" id="SSF55315">
    <property type="entry name" value="L30e-like"/>
    <property type="match status" value="1"/>
</dbReference>
<evidence type="ECO:0000313" key="3">
    <source>
        <dbReference type="Proteomes" id="UP000180254"/>
    </source>
</evidence>
<dbReference type="GO" id="GO:0005840">
    <property type="term" value="C:ribosome"/>
    <property type="evidence" value="ECO:0007669"/>
    <property type="project" value="UniProtKB-KW"/>
</dbReference>
<organism evidence="2 3">
    <name type="scientific">Andreesenia angusta</name>
    <dbReference type="NCBI Taxonomy" id="39480"/>
    <lineage>
        <taxon>Bacteria</taxon>
        <taxon>Bacillati</taxon>
        <taxon>Bacillota</taxon>
        <taxon>Tissierellia</taxon>
        <taxon>Tissierellales</taxon>
        <taxon>Gottschalkiaceae</taxon>
        <taxon>Andreesenia</taxon>
    </lineage>
</organism>